<proteinExistence type="predicted"/>
<evidence type="ECO:0000313" key="4">
    <source>
        <dbReference type="Proteomes" id="UP000694410"/>
    </source>
</evidence>
<keyword evidence="1" id="KW-0853">WD repeat</keyword>
<dbReference type="InterPro" id="IPR051362">
    <property type="entry name" value="WD_repeat_creC_regulators"/>
</dbReference>
<reference evidence="3" key="2">
    <citation type="submission" date="2025-09" db="UniProtKB">
        <authorList>
            <consortium name="Ensembl"/>
        </authorList>
    </citation>
    <scope>IDENTIFICATION</scope>
</reference>
<dbReference type="InterPro" id="IPR015943">
    <property type="entry name" value="WD40/YVTN_repeat-like_dom_sf"/>
</dbReference>
<reference evidence="3" key="1">
    <citation type="submission" date="2025-08" db="UniProtKB">
        <authorList>
            <consortium name="Ensembl"/>
        </authorList>
    </citation>
    <scope>IDENTIFICATION</scope>
</reference>
<sequence>MCTYCDKLSEFCLLSLQAADLSKPIDKRIYKGTQPTCHDFNHLTATAESVSLLVGFSAGQVQLIDPIKKETSKLFNEEVSRNLNIVACNVSVILNIVLTGDLSKSSYM</sequence>
<dbReference type="Gene3D" id="2.130.10.10">
    <property type="entry name" value="YVTN repeat-like/Quinoprotein amine dehydrogenase"/>
    <property type="match status" value="1"/>
</dbReference>
<accession>A0A8C0V347</accession>
<organism evidence="3 4">
    <name type="scientific">Cyanistes caeruleus</name>
    <name type="common">Eurasian blue tit</name>
    <name type="synonym">Parus caeruleus</name>
    <dbReference type="NCBI Taxonomy" id="156563"/>
    <lineage>
        <taxon>Eukaryota</taxon>
        <taxon>Metazoa</taxon>
        <taxon>Chordata</taxon>
        <taxon>Craniata</taxon>
        <taxon>Vertebrata</taxon>
        <taxon>Euteleostomi</taxon>
        <taxon>Archelosauria</taxon>
        <taxon>Archosauria</taxon>
        <taxon>Dinosauria</taxon>
        <taxon>Saurischia</taxon>
        <taxon>Theropoda</taxon>
        <taxon>Coelurosauria</taxon>
        <taxon>Aves</taxon>
        <taxon>Neognathae</taxon>
        <taxon>Neoaves</taxon>
        <taxon>Telluraves</taxon>
        <taxon>Australaves</taxon>
        <taxon>Passeriformes</taxon>
        <taxon>Paridae</taxon>
        <taxon>Cyanistes</taxon>
    </lineage>
</organism>
<evidence type="ECO:0000256" key="2">
    <source>
        <dbReference type="ARBA" id="ARBA00022737"/>
    </source>
</evidence>
<name>A0A8C0V347_CYACU</name>
<keyword evidence="4" id="KW-1185">Reference proteome</keyword>
<protein>
    <submittedName>
        <fullName evidence="3">Uncharacterized protein</fullName>
    </submittedName>
</protein>
<dbReference type="Proteomes" id="UP000694410">
    <property type="component" value="Unplaced"/>
</dbReference>
<evidence type="ECO:0000256" key="1">
    <source>
        <dbReference type="ARBA" id="ARBA00022574"/>
    </source>
</evidence>
<dbReference type="PANTHER" id="PTHR14107:SF5">
    <property type="entry name" value="WD REPEAT-CONTAINING PROTEIN 20"/>
    <property type="match status" value="1"/>
</dbReference>
<keyword evidence="2" id="KW-0677">Repeat</keyword>
<dbReference type="AlphaFoldDB" id="A0A8C0V347"/>
<evidence type="ECO:0000313" key="3">
    <source>
        <dbReference type="Ensembl" id="ENSCCEP00000015970.1"/>
    </source>
</evidence>
<dbReference type="Ensembl" id="ENSCCET00000024727.1">
    <property type="protein sequence ID" value="ENSCCEP00000015970.1"/>
    <property type="gene ID" value="ENSCCEG00000015004.1"/>
</dbReference>
<dbReference type="PANTHER" id="PTHR14107">
    <property type="entry name" value="WD REPEAT PROTEIN"/>
    <property type="match status" value="1"/>
</dbReference>